<dbReference type="InterPro" id="IPR045098">
    <property type="entry name" value="Fyv10_fam"/>
</dbReference>
<dbReference type="GO" id="GO:0008270">
    <property type="term" value="F:zinc ion binding"/>
    <property type="evidence" value="ECO:0007669"/>
    <property type="project" value="UniProtKB-KW"/>
</dbReference>
<evidence type="ECO:0000256" key="1">
    <source>
        <dbReference type="PROSITE-ProRule" id="PRU01215"/>
    </source>
</evidence>
<comment type="caution">
    <text evidence="3">The sequence shown here is derived from an EMBL/GenBank/DDBJ whole genome shotgun (WGS) entry which is preliminary data.</text>
</comment>
<dbReference type="GO" id="GO:0043161">
    <property type="term" value="P:proteasome-mediated ubiquitin-dependent protein catabolic process"/>
    <property type="evidence" value="ECO:0007669"/>
    <property type="project" value="InterPro"/>
</dbReference>
<dbReference type="InterPro" id="IPR044063">
    <property type="entry name" value="ZF_RING_GID"/>
</dbReference>
<dbReference type="PANTHER" id="PTHR12170:SF3">
    <property type="entry name" value="GH10162P"/>
    <property type="match status" value="1"/>
</dbReference>
<dbReference type="PANTHER" id="PTHR12170">
    <property type="entry name" value="MACROPHAGE ERYTHROBLAST ATTACHER-RELATED"/>
    <property type="match status" value="1"/>
</dbReference>
<keyword evidence="1" id="KW-0863">Zinc-finger</keyword>
<accession>A0A2A2KSU8</accession>
<dbReference type="EMBL" id="LIAE01007787">
    <property type="protein sequence ID" value="PAV77004.1"/>
    <property type="molecule type" value="Genomic_DNA"/>
</dbReference>
<dbReference type="STRING" id="2018661.A0A2A2KSU8"/>
<dbReference type="AlphaFoldDB" id="A0A2A2KSU8"/>
<evidence type="ECO:0000313" key="4">
    <source>
        <dbReference type="Proteomes" id="UP000218231"/>
    </source>
</evidence>
<keyword evidence="1" id="KW-0479">Metal-binding</keyword>
<reference evidence="3 4" key="1">
    <citation type="journal article" date="2017" name="Curr. Biol.">
        <title>Genome architecture and evolution of a unichromosomal asexual nematode.</title>
        <authorList>
            <person name="Fradin H."/>
            <person name="Zegar C."/>
            <person name="Gutwein M."/>
            <person name="Lucas J."/>
            <person name="Kovtun M."/>
            <person name="Corcoran D."/>
            <person name="Baugh L.R."/>
            <person name="Kiontke K."/>
            <person name="Gunsalus K."/>
            <person name="Fitch D.H."/>
            <person name="Piano F."/>
        </authorList>
    </citation>
    <scope>NUCLEOTIDE SEQUENCE [LARGE SCALE GENOMIC DNA]</scope>
    <source>
        <strain evidence="3">PF1309</strain>
    </source>
</reference>
<evidence type="ECO:0000313" key="3">
    <source>
        <dbReference type="EMBL" id="PAV77004.1"/>
    </source>
</evidence>
<dbReference type="OrthoDB" id="1933281at2759"/>
<protein>
    <recommendedName>
        <fullName evidence="2">RING-Gid-type domain-containing protein</fullName>
    </recommendedName>
</protein>
<evidence type="ECO:0000259" key="2">
    <source>
        <dbReference type="PROSITE" id="PS51867"/>
    </source>
</evidence>
<gene>
    <name evidence="3" type="ORF">WR25_00123</name>
</gene>
<keyword evidence="4" id="KW-1185">Reference proteome</keyword>
<feature type="zinc finger region" description="RING-Gid-type" evidence="1">
    <location>
        <begin position="385"/>
        <end position="420"/>
    </location>
</feature>
<organism evidence="3 4">
    <name type="scientific">Diploscapter pachys</name>
    <dbReference type="NCBI Taxonomy" id="2018661"/>
    <lineage>
        <taxon>Eukaryota</taxon>
        <taxon>Metazoa</taxon>
        <taxon>Ecdysozoa</taxon>
        <taxon>Nematoda</taxon>
        <taxon>Chromadorea</taxon>
        <taxon>Rhabditida</taxon>
        <taxon>Rhabditina</taxon>
        <taxon>Rhabditomorpha</taxon>
        <taxon>Rhabditoidea</taxon>
        <taxon>Rhabditidae</taxon>
        <taxon>Diploscapter</taxon>
    </lineage>
</organism>
<keyword evidence="1" id="KW-0862">Zinc</keyword>
<dbReference type="GO" id="GO:0034657">
    <property type="term" value="C:GID complex"/>
    <property type="evidence" value="ECO:0007669"/>
    <property type="project" value="TreeGrafter"/>
</dbReference>
<proteinExistence type="predicted"/>
<name>A0A2A2KSU8_9BILA</name>
<dbReference type="GO" id="GO:0061630">
    <property type="term" value="F:ubiquitin protein ligase activity"/>
    <property type="evidence" value="ECO:0007669"/>
    <property type="project" value="InterPro"/>
</dbReference>
<dbReference type="GO" id="GO:0005737">
    <property type="term" value="C:cytoplasm"/>
    <property type="evidence" value="ECO:0007669"/>
    <property type="project" value="TreeGrafter"/>
</dbReference>
<dbReference type="PROSITE" id="PS51867">
    <property type="entry name" value="ZF_RING_GID"/>
    <property type="match status" value="1"/>
</dbReference>
<sequence>MSDDILGVLDEHLTKLEESLTKFGDEWSKNLAKLSDGIQHLEKELILDSDNGELSIMAQIILEQTANKTENLSEACVHHHKDIHFSVSRAGKIIDLSFVRDNKELLYHEKDLENGHACPKSAAFEMIREFLISEGRPDIAKKLPQIDCCDRHRPDAQVCANRSTPLISFDSPEIVFGSNGDIQMKSLDELLREQPQPSEAVENVIIDDSDEFRARHEEYEVALNALRRKDAQPALRWVEKHYAQDIGLRYALLKQHVLTKIEKDDPSDMEIVEAAKMLKGYSDEDDMPTLMRLMLKRHTANFRESEDYKRLYCPLIWDSLASRVSQAFTKIKSRLPEIIDTGSQALPVLTTLKNVMSKRQTALLLSEELPIELKVPRHYHSLFTCPILKVQSTEGNPPMRLACGHVISKEALTKLAMQQR</sequence>
<feature type="domain" description="RING-Gid-type" evidence="2">
    <location>
        <begin position="385"/>
        <end position="420"/>
    </location>
</feature>
<dbReference type="Proteomes" id="UP000218231">
    <property type="component" value="Unassembled WGS sequence"/>
</dbReference>
<dbReference type="GO" id="GO:0005634">
    <property type="term" value="C:nucleus"/>
    <property type="evidence" value="ECO:0007669"/>
    <property type="project" value="TreeGrafter"/>
</dbReference>